<dbReference type="Gene3D" id="3.40.50.10860">
    <property type="entry name" value="Leucine Dehydrogenase, chain A, domain 1"/>
    <property type="match status" value="1"/>
</dbReference>
<evidence type="ECO:0000256" key="2">
    <source>
        <dbReference type="ARBA" id="ARBA00023002"/>
    </source>
</evidence>
<comment type="caution">
    <text evidence="4">The sequence shown here is derived from an EMBL/GenBank/DDBJ whole genome shotgun (WGS) entry which is preliminary data.</text>
</comment>
<evidence type="ECO:0000259" key="3">
    <source>
        <dbReference type="SMART" id="SM00839"/>
    </source>
</evidence>
<proteinExistence type="inferred from homology"/>
<name>A0A3S4T8W7_9BACT</name>
<comment type="similarity">
    <text evidence="1">Belongs to the Glu/Leu/Phe/Val dehydrogenases family.</text>
</comment>
<dbReference type="PANTHER" id="PTHR11606:SF13">
    <property type="entry name" value="GLUTAMATE DEHYDROGENASE 1, MITOCHONDRIAL"/>
    <property type="match status" value="1"/>
</dbReference>
<dbReference type="EMBL" id="MTKO01000076">
    <property type="protein sequence ID" value="RWX45571.1"/>
    <property type="molecule type" value="Genomic_DNA"/>
</dbReference>
<keyword evidence="2 4" id="KW-0560">Oxidoreductase</keyword>
<dbReference type="InterPro" id="IPR036291">
    <property type="entry name" value="NAD(P)-bd_dom_sf"/>
</dbReference>
<dbReference type="Pfam" id="PF02812">
    <property type="entry name" value="ELFV_dehydrog_N"/>
    <property type="match status" value="1"/>
</dbReference>
<dbReference type="PANTHER" id="PTHR11606">
    <property type="entry name" value="GLUTAMATE DEHYDROGENASE"/>
    <property type="match status" value="1"/>
</dbReference>
<keyword evidence="5" id="KW-1185">Reference proteome</keyword>
<evidence type="ECO:0000313" key="4">
    <source>
        <dbReference type="EMBL" id="RWX45571.1"/>
    </source>
</evidence>
<dbReference type="SUPFAM" id="SSF51735">
    <property type="entry name" value="NAD(P)-binding Rossmann-fold domains"/>
    <property type="match status" value="1"/>
</dbReference>
<feature type="domain" description="Glutamate/phenylalanine/leucine/valine/L-tryptophan dehydrogenase C-terminal" evidence="3">
    <location>
        <begin position="161"/>
        <end position="387"/>
    </location>
</feature>
<dbReference type="EC" id="1.4.1.3" evidence="4"/>
<dbReference type="SUPFAM" id="SSF53223">
    <property type="entry name" value="Aminoacid dehydrogenase-like, N-terminal domain"/>
    <property type="match status" value="1"/>
</dbReference>
<dbReference type="SMART" id="SM00839">
    <property type="entry name" value="ELFV_dehydrog"/>
    <property type="match status" value="1"/>
</dbReference>
<dbReference type="InterPro" id="IPR006097">
    <property type="entry name" value="Glu/Leu/Phe/Val/Trp_DH_dimer"/>
</dbReference>
<reference evidence="4 5" key="1">
    <citation type="submission" date="2017-01" db="EMBL/GenBank/DDBJ databases">
        <title>The cable genome- insights into the physiology and evolution of filamentous bacteria capable of sulfide oxidation via long distance electron transfer.</title>
        <authorList>
            <person name="Schreiber L."/>
            <person name="Bjerg J.T."/>
            <person name="Boggild A."/>
            <person name="Van De Vossenberg J."/>
            <person name="Meysman F."/>
            <person name="Nielsen L.P."/>
            <person name="Schramm A."/>
            <person name="Kjeldsen K.U."/>
        </authorList>
    </citation>
    <scope>NUCLEOTIDE SEQUENCE [LARGE SCALE GENOMIC DNA]</scope>
    <source>
        <strain evidence="4">MCF</strain>
    </source>
</reference>
<accession>A0A3S4T8W7</accession>
<dbReference type="GO" id="GO:0004352">
    <property type="term" value="F:glutamate dehydrogenase (NAD+) activity"/>
    <property type="evidence" value="ECO:0007669"/>
    <property type="project" value="TreeGrafter"/>
</dbReference>
<evidence type="ECO:0000313" key="5">
    <source>
        <dbReference type="Proteomes" id="UP000287853"/>
    </source>
</evidence>
<evidence type="ECO:0000256" key="1">
    <source>
        <dbReference type="ARBA" id="ARBA00006382"/>
    </source>
</evidence>
<dbReference type="Gene3D" id="3.40.50.720">
    <property type="entry name" value="NAD(P)-binding Rossmann-like Domain"/>
    <property type="match status" value="1"/>
</dbReference>
<dbReference type="InterPro" id="IPR006096">
    <property type="entry name" value="Glu/Leu/Phe/Val/Trp_DH_C"/>
</dbReference>
<dbReference type="InterPro" id="IPR046346">
    <property type="entry name" value="Aminoacid_DH-like_N_sf"/>
</dbReference>
<dbReference type="GO" id="GO:0006538">
    <property type="term" value="P:L-glutamate catabolic process"/>
    <property type="evidence" value="ECO:0007669"/>
    <property type="project" value="TreeGrafter"/>
</dbReference>
<protein>
    <submittedName>
        <fullName evidence="4">Glutamate dehydrogenase (NAD(P)+)</fullName>
        <ecNumber evidence="4">1.4.1.3</ecNumber>
    </submittedName>
</protein>
<dbReference type="AlphaFoldDB" id="A0A3S4T8W7"/>
<dbReference type="Pfam" id="PF00208">
    <property type="entry name" value="ELFV_dehydrog"/>
    <property type="match status" value="1"/>
</dbReference>
<organism evidence="4 5">
    <name type="scientific">Candidatus Electrothrix aarhusensis</name>
    <dbReference type="NCBI Taxonomy" id="1859131"/>
    <lineage>
        <taxon>Bacteria</taxon>
        <taxon>Pseudomonadati</taxon>
        <taxon>Thermodesulfobacteriota</taxon>
        <taxon>Desulfobulbia</taxon>
        <taxon>Desulfobulbales</taxon>
        <taxon>Desulfobulbaceae</taxon>
        <taxon>Candidatus Electrothrix</taxon>
    </lineage>
</organism>
<dbReference type="Proteomes" id="UP000287853">
    <property type="component" value="Unassembled WGS sequence"/>
</dbReference>
<gene>
    <name evidence="4" type="ORF">H206_02097</name>
</gene>
<sequence length="398" mass="42448">MFANARVESDLIVEYTDPVEGFKGWLVIDSMTHRLAAGGLRVQQGLTCECVQRLAATMTLKMRIAGIRADGAKSGIDYDPASPGKQEALFRFMRAIKPYMQERYSMGPDMNTTMPELDTVCQRLGLSSIKNAVARNQQLDDTAFAQRTALLATPCGHATLGGLRSGAGLAASCLATLEFLGIPPQEGTVAIQGFGGLAAGAAYILHQAGVRIVGLADREKSLFSINGTPLDIPCLLASQEGGEKGIIPTAENPKAAYSDNTKIYDIPCDIFVPAAIEKAVDKKAAEHIQVKAIASGANLAVTQEAEQILHKRSIPVIPDMVAGCGGSLSMEGLFGPETMPTAEDVLAHVDQKTRKIVRAILQRSQQDDISPREAALLLCAEAPLYPDARPYGRLEGQS</sequence>